<sequence>MWSIAFPGFSQLLTGHYIKGIFFVLSEVIINMNSHFNLAIMFSFIGEFDRAYSVTDFQWLLFYACLYFFAMWDGYRTAMPAEEKLSFLPFVFSAYFVTVGVFYCTKFKLFGTLIGPVFIPMLFVIPGLVIGFTLRAIILKVSERRSFV</sequence>
<dbReference type="RefSeq" id="WP_151575137.1">
    <property type="nucleotide sequence ID" value="NZ_WBOT01000005.1"/>
</dbReference>
<dbReference type="Proteomes" id="UP000441354">
    <property type="component" value="Unassembled WGS sequence"/>
</dbReference>
<accession>A0A7V7UU67</accession>
<proteinExistence type="predicted"/>
<keyword evidence="1" id="KW-0472">Membrane</keyword>
<feature type="transmembrane region" description="Helical" evidence="1">
    <location>
        <begin position="57"/>
        <end position="75"/>
    </location>
</feature>
<protein>
    <submittedName>
        <fullName evidence="2">Uncharacterized protein</fullName>
    </submittedName>
</protein>
<dbReference type="AlphaFoldDB" id="A0A7V7UU67"/>
<keyword evidence="3" id="KW-1185">Reference proteome</keyword>
<dbReference type="EMBL" id="WBOT01000005">
    <property type="protein sequence ID" value="KAB2331484.1"/>
    <property type="molecule type" value="Genomic_DNA"/>
</dbReference>
<gene>
    <name evidence="2" type="ORF">F7732_16385</name>
</gene>
<organism evidence="2 3">
    <name type="scientific">Bacillus mesophilum</name>
    <dbReference type="NCBI Taxonomy" id="1071718"/>
    <lineage>
        <taxon>Bacteria</taxon>
        <taxon>Bacillati</taxon>
        <taxon>Bacillota</taxon>
        <taxon>Bacilli</taxon>
        <taxon>Bacillales</taxon>
        <taxon>Bacillaceae</taxon>
        <taxon>Bacillus</taxon>
    </lineage>
</organism>
<feature type="transmembrane region" description="Helical" evidence="1">
    <location>
        <begin position="21"/>
        <end position="45"/>
    </location>
</feature>
<keyword evidence="1" id="KW-1133">Transmembrane helix</keyword>
<comment type="caution">
    <text evidence="2">The sequence shown here is derived from an EMBL/GenBank/DDBJ whole genome shotgun (WGS) entry which is preliminary data.</text>
</comment>
<evidence type="ECO:0000313" key="3">
    <source>
        <dbReference type="Proteomes" id="UP000441354"/>
    </source>
</evidence>
<evidence type="ECO:0000256" key="1">
    <source>
        <dbReference type="SAM" id="Phobius"/>
    </source>
</evidence>
<feature type="transmembrane region" description="Helical" evidence="1">
    <location>
        <begin position="117"/>
        <end position="138"/>
    </location>
</feature>
<keyword evidence="1" id="KW-0812">Transmembrane</keyword>
<dbReference type="OrthoDB" id="1681794at2"/>
<name>A0A7V7UU67_9BACI</name>
<reference evidence="2 3" key="1">
    <citation type="journal article" date="2014" name="Arch. Microbiol.">
        <title>Bacillus mesophilum sp. nov., strain IITR-54T, a novel 4-chlorobiphenyl dechlorinating bacterium.</title>
        <authorList>
            <person name="Manickam N."/>
            <person name="Singh N.K."/>
            <person name="Bajaj A."/>
            <person name="Kumar R.M."/>
            <person name="Kaur G."/>
            <person name="Kaur N."/>
            <person name="Bala M."/>
            <person name="Kumar A."/>
            <person name="Mayilraj S."/>
        </authorList>
    </citation>
    <scope>NUCLEOTIDE SEQUENCE [LARGE SCALE GENOMIC DNA]</scope>
    <source>
        <strain evidence="2 3">IITR-54</strain>
    </source>
</reference>
<evidence type="ECO:0000313" key="2">
    <source>
        <dbReference type="EMBL" id="KAB2331484.1"/>
    </source>
</evidence>
<feature type="transmembrane region" description="Helical" evidence="1">
    <location>
        <begin position="87"/>
        <end position="105"/>
    </location>
</feature>